<dbReference type="EMBL" id="JBHLYQ010000103">
    <property type="protein sequence ID" value="MFC0082445.1"/>
    <property type="molecule type" value="Genomic_DNA"/>
</dbReference>
<evidence type="ECO:0000256" key="1">
    <source>
        <dbReference type="SAM" id="SignalP"/>
    </source>
</evidence>
<feature type="signal peptide" evidence="1">
    <location>
        <begin position="1"/>
        <end position="20"/>
    </location>
</feature>
<dbReference type="PANTHER" id="PTHR32015:SF1">
    <property type="entry name" value="LIPASE"/>
    <property type="match status" value="1"/>
</dbReference>
<feature type="chain" id="PRO_5045848131" evidence="1">
    <location>
        <begin position="21"/>
        <end position="304"/>
    </location>
</feature>
<keyword evidence="1" id="KW-0732">Signal</keyword>
<dbReference type="SUPFAM" id="SSF53474">
    <property type="entry name" value="alpha/beta-Hydrolases"/>
    <property type="match status" value="1"/>
</dbReference>
<dbReference type="Pfam" id="PF01674">
    <property type="entry name" value="Lipase_2"/>
    <property type="match status" value="1"/>
</dbReference>
<proteinExistence type="predicted"/>
<dbReference type="InterPro" id="IPR029058">
    <property type="entry name" value="AB_hydrolase_fold"/>
</dbReference>
<dbReference type="Proteomes" id="UP001589788">
    <property type="component" value="Unassembled WGS sequence"/>
</dbReference>
<dbReference type="PANTHER" id="PTHR32015">
    <property type="entry name" value="FASTING INDUCED LIPASE"/>
    <property type="match status" value="1"/>
</dbReference>
<dbReference type="RefSeq" id="WP_377790036.1">
    <property type="nucleotide sequence ID" value="NZ_JBHLYQ010000103.1"/>
</dbReference>
<comment type="caution">
    <text evidence="2">The sequence shown here is derived from an EMBL/GenBank/DDBJ whole genome shotgun (WGS) entry which is preliminary data.</text>
</comment>
<name>A0ABV6C427_9ACTN</name>
<dbReference type="InterPro" id="IPR002918">
    <property type="entry name" value="Lipase_EstA/Esterase_EstB"/>
</dbReference>
<gene>
    <name evidence="2" type="ORF">ACFFRE_09905</name>
</gene>
<organism evidence="2 3">
    <name type="scientific">Aciditerrimonas ferrireducens</name>
    <dbReference type="NCBI Taxonomy" id="667306"/>
    <lineage>
        <taxon>Bacteria</taxon>
        <taxon>Bacillati</taxon>
        <taxon>Actinomycetota</taxon>
        <taxon>Acidimicrobiia</taxon>
        <taxon>Acidimicrobiales</taxon>
        <taxon>Acidimicrobiaceae</taxon>
        <taxon>Aciditerrimonas</taxon>
    </lineage>
</organism>
<accession>A0ABV6C427</accession>
<dbReference type="Gene3D" id="3.40.50.1820">
    <property type="entry name" value="alpha/beta hydrolase"/>
    <property type="match status" value="1"/>
</dbReference>
<reference evidence="2 3" key="1">
    <citation type="submission" date="2024-09" db="EMBL/GenBank/DDBJ databases">
        <authorList>
            <person name="Sun Q."/>
            <person name="Mori K."/>
        </authorList>
    </citation>
    <scope>NUCLEOTIDE SEQUENCE [LARGE SCALE GENOMIC DNA]</scope>
    <source>
        <strain evidence="2 3">JCM 15389</strain>
    </source>
</reference>
<protein>
    <submittedName>
        <fullName evidence="2">Esterase/lipase family protein</fullName>
    </submittedName>
</protein>
<keyword evidence="3" id="KW-1185">Reference proteome</keyword>
<sequence length="304" mass="31509">MAAVVSVVAVLIGGGQVAGAGTFPVQGEAGSYLEAALPWNWYAAPPGANTGCIPDAAHPYPVVLSEGTFANMLDSFGALSPWLANAGYCVYAFNYGQTITPSAFDAMGNIEQSAAELGQFVQQVLAETGAKQVDIVGWSQGGMMPRYYISDLGGARYVHELVALAPSNHGTTLDGLETLVSDLGGLGLATALVSPLCEACVQQLAGSSFLSQLNAGGGVAPGVRYVVIETEYDEVVTPYTSAFLPPGPNVQNILLQQQCPQDHSDHLSIPYDSNALQDVVNALGPDSPTFQPVCSFVGPLIGNV</sequence>
<evidence type="ECO:0000313" key="3">
    <source>
        <dbReference type="Proteomes" id="UP001589788"/>
    </source>
</evidence>
<evidence type="ECO:0000313" key="2">
    <source>
        <dbReference type="EMBL" id="MFC0082445.1"/>
    </source>
</evidence>